<accession>A0A438KI67</accession>
<dbReference type="PANTHER" id="PTHR42648">
    <property type="entry name" value="TRANSPOSASE, PUTATIVE-RELATED"/>
    <property type="match status" value="1"/>
</dbReference>
<gene>
    <name evidence="1" type="ORF">CK203_002573</name>
</gene>
<comment type="caution">
    <text evidence="1">The sequence shown here is derived from an EMBL/GenBank/DDBJ whole genome shotgun (WGS) entry which is preliminary data.</text>
</comment>
<sequence length="107" mass="12267">MSELIAMCVQEKERLKVEKPDMAHLTIGPNKKSFKKALDVFKIYKVGIENQLNRRIKSVRFDRGGEYYGRFTESGQHLSAFALFLREHGIIANYTMSGTPEQNDVAE</sequence>
<dbReference type="InterPro" id="IPR012337">
    <property type="entry name" value="RNaseH-like_sf"/>
</dbReference>
<organism evidence="1 2">
    <name type="scientific">Vitis vinifera</name>
    <name type="common">Grape</name>
    <dbReference type="NCBI Taxonomy" id="29760"/>
    <lineage>
        <taxon>Eukaryota</taxon>
        <taxon>Viridiplantae</taxon>
        <taxon>Streptophyta</taxon>
        <taxon>Embryophyta</taxon>
        <taxon>Tracheophyta</taxon>
        <taxon>Spermatophyta</taxon>
        <taxon>Magnoliopsida</taxon>
        <taxon>eudicotyledons</taxon>
        <taxon>Gunneridae</taxon>
        <taxon>Pentapetalae</taxon>
        <taxon>rosids</taxon>
        <taxon>Vitales</taxon>
        <taxon>Vitaceae</taxon>
        <taxon>Viteae</taxon>
        <taxon>Vitis</taxon>
    </lineage>
</organism>
<dbReference type="PANTHER" id="PTHR42648:SF28">
    <property type="entry name" value="TRANSPOSON-ENCODED PROTEIN WITH RIBONUCLEASE H-LIKE AND RETROVIRUS ZINC FINGER-LIKE DOMAINS"/>
    <property type="match status" value="1"/>
</dbReference>
<name>A0A438KI67_VITVI</name>
<reference evidence="1 2" key="1">
    <citation type="journal article" date="2018" name="PLoS Genet.">
        <title>Population sequencing reveals clonal diversity and ancestral inbreeding in the grapevine cultivar Chardonnay.</title>
        <authorList>
            <person name="Roach M.J."/>
            <person name="Johnson D.L."/>
            <person name="Bohlmann J."/>
            <person name="van Vuuren H.J."/>
            <person name="Jones S.J."/>
            <person name="Pretorius I.S."/>
            <person name="Schmidt S.A."/>
            <person name="Borneman A.R."/>
        </authorList>
    </citation>
    <scope>NUCLEOTIDE SEQUENCE [LARGE SCALE GENOMIC DNA]</scope>
    <source>
        <strain evidence="2">cv. Chardonnay</strain>
        <tissue evidence="1">Leaf</tissue>
    </source>
</reference>
<dbReference type="Proteomes" id="UP000288805">
    <property type="component" value="Unassembled WGS sequence"/>
</dbReference>
<proteinExistence type="predicted"/>
<dbReference type="InterPro" id="IPR036397">
    <property type="entry name" value="RNaseH_sf"/>
</dbReference>
<evidence type="ECO:0000313" key="1">
    <source>
        <dbReference type="EMBL" id="RVX20905.1"/>
    </source>
</evidence>
<dbReference type="InterPro" id="IPR039537">
    <property type="entry name" value="Retrotran_Ty1/copia-like"/>
</dbReference>
<dbReference type="AlphaFoldDB" id="A0A438KI67"/>
<dbReference type="GO" id="GO:0003676">
    <property type="term" value="F:nucleic acid binding"/>
    <property type="evidence" value="ECO:0007669"/>
    <property type="project" value="InterPro"/>
</dbReference>
<dbReference type="EMBL" id="QGNW01000006">
    <property type="protein sequence ID" value="RVX20905.1"/>
    <property type="molecule type" value="Genomic_DNA"/>
</dbReference>
<protein>
    <recommendedName>
        <fullName evidence="3">Integrase catalytic domain-containing protein</fullName>
    </recommendedName>
</protein>
<dbReference type="Gene3D" id="3.30.420.10">
    <property type="entry name" value="Ribonuclease H-like superfamily/Ribonuclease H"/>
    <property type="match status" value="1"/>
</dbReference>
<evidence type="ECO:0000313" key="2">
    <source>
        <dbReference type="Proteomes" id="UP000288805"/>
    </source>
</evidence>
<dbReference type="SUPFAM" id="SSF53098">
    <property type="entry name" value="Ribonuclease H-like"/>
    <property type="match status" value="1"/>
</dbReference>
<evidence type="ECO:0008006" key="3">
    <source>
        <dbReference type="Google" id="ProtNLM"/>
    </source>
</evidence>